<dbReference type="EMBL" id="AWUE01003130">
    <property type="protein sequence ID" value="OMP13834.1"/>
    <property type="molecule type" value="Genomic_DNA"/>
</dbReference>
<feature type="compositionally biased region" description="Basic residues" evidence="1">
    <location>
        <begin position="143"/>
        <end position="155"/>
    </location>
</feature>
<feature type="region of interest" description="Disordered" evidence="1">
    <location>
        <begin position="83"/>
        <end position="168"/>
    </location>
</feature>
<feature type="compositionally biased region" description="Basic and acidic residues" evidence="1">
    <location>
        <begin position="105"/>
        <end position="116"/>
    </location>
</feature>
<accession>A0A1R3L3B0</accession>
<evidence type="ECO:0000313" key="2">
    <source>
        <dbReference type="EMBL" id="OMP13834.1"/>
    </source>
</evidence>
<proteinExistence type="predicted"/>
<evidence type="ECO:0000313" key="3">
    <source>
        <dbReference type="Proteomes" id="UP000187203"/>
    </source>
</evidence>
<sequence>MQELDPGQGQGGQHQHHRHAEPGRQDDAHRHQFEMRRQGHEAIDEDGRNEHIGQVVDHQVQRRAVEMGQYPLDFELARQGAVQTVDEQSDAQPHQATLGLTVDQSEQRQKREDHTTGAHRPFWRYATKSTMKPVNGKADLDRRPRKPGAKRRGYRALRPFARLPAERP</sequence>
<feature type="region of interest" description="Disordered" evidence="1">
    <location>
        <begin position="1"/>
        <end position="53"/>
    </location>
</feature>
<organism evidence="2 3">
    <name type="scientific">Corchorus olitorius</name>
    <dbReference type="NCBI Taxonomy" id="93759"/>
    <lineage>
        <taxon>Eukaryota</taxon>
        <taxon>Viridiplantae</taxon>
        <taxon>Streptophyta</taxon>
        <taxon>Embryophyta</taxon>
        <taxon>Tracheophyta</taxon>
        <taxon>Spermatophyta</taxon>
        <taxon>Magnoliopsida</taxon>
        <taxon>eudicotyledons</taxon>
        <taxon>Gunneridae</taxon>
        <taxon>Pentapetalae</taxon>
        <taxon>rosids</taxon>
        <taxon>malvids</taxon>
        <taxon>Malvales</taxon>
        <taxon>Malvaceae</taxon>
        <taxon>Grewioideae</taxon>
        <taxon>Apeibeae</taxon>
        <taxon>Corchorus</taxon>
    </lineage>
</organism>
<keyword evidence="2" id="KW-0371">Homeobox</keyword>
<feature type="compositionally biased region" description="Polar residues" evidence="1">
    <location>
        <begin position="83"/>
        <end position="95"/>
    </location>
</feature>
<comment type="caution">
    <text evidence="2">The sequence shown here is derived from an EMBL/GenBank/DDBJ whole genome shotgun (WGS) entry which is preliminary data.</text>
</comment>
<protein>
    <submittedName>
        <fullName evidence="2">BarH-like homeobox 2-like protein</fullName>
    </submittedName>
</protein>
<dbReference type="Proteomes" id="UP000187203">
    <property type="component" value="Unassembled WGS sequence"/>
</dbReference>
<dbReference type="GO" id="GO:0003677">
    <property type="term" value="F:DNA binding"/>
    <property type="evidence" value="ECO:0007669"/>
    <property type="project" value="UniProtKB-KW"/>
</dbReference>
<evidence type="ECO:0000256" key="1">
    <source>
        <dbReference type="SAM" id="MobiDB-lite"/>
    </source>
</evidence>
<gene>
    <name evidence="2" type="ORF">COLO4_00853</name>
</gene>
<reference evidence="3" key="1">
    <citation type="submission" date="2013-09" db="EMBL/GenBank/DDBJ databases">
        <title>Corchorus olitorius genome sequencing.</title>
        <authorList>
            <person name="Alam M."/>
            <person name="Haque M.S."/>
            <person name="Islam M.S."/>
            <person name="Emdad E.M."/>
            <person name="Islam M.M."/>
            <person name="Ahmed B."/>
            <person name="Halim A."/>
            <person name="Hossen Q.M.M."/>
            <person name="Hossain M.Z."/>
            <person name="Ahmed R."/>
            <person name="Khan M.M."/>
            <person name="Islam R."/>
            <person name="Rashid M.M."/>
            <person name="Khan S.A."/>
            <person name="Rahman M.S."/>
            <person name="Alam M."/>
            <person name="Yahiya A.S."/>
            <person name="Khan M.S."/>
            <person name="Azam M.S."/>
            <person name="Haque T."/>
            <person name="Lashkar M.Z.H."/>
            <person name="Akhand A.I."/>
            <person name="Morshed G."/>
            <person name="Roy S."/>
            <person name="Uddin K.S."/>
            <person name="Rabeya T."/>
            <person name="Hossain A.S."/>
            <person name="Chowdhury A."/>
            <person name="Snigdha A.R."/>
            <person name="Mortoza M.S."/>
            <person name="Matin S.A."/>
            <person name="Hoque S.M.E."/>
            <person name="Islam M.K."/>
            <person name="Roy D.K."/>
            <person name="Haider R."/>
            <person name="Moosa M.M."/>
            <person name="Elias S.M."/>
            <person name="Hasan A.M."/>
            <person name="Jahan S."/>
            <person name="Shafiuddin M."/>
            <person name="Mahmood N."/>
            <person name="Shommy N.S."/>
        </authorList>
    </citation>
    <scope>NUCLEOTIDE SEQUENCE [LARGE SCALE GENOMIC DNA]</scope>
    <source>
        <strain evidence="3">cv. O-4</strain>
    </source>
</reference>
<feature type="compositionally biased region" description="Basic and acidic residues" evidence="1">
    <location>
        <begin position="20"/>
        <end position="51"/>
    </location>
</feature>
<keyword evidence="2" id="KW-0238">DNA-binding</keyword>
<dbReference type="AlphaFoldDB" id="A0A1R3L3B0"/>
<keyword evidence="3" id="KW-1185">Reference proteome</keyword>
<name>A0A1R3L3B0_9ROSI</name>